<comment type="caution">
    <text evidence="4">The sequence shown here is derived from an EMBL/GenBank/DDBJ whole genome shotgun (WGS) entry which is preliminary data.</text>
</comment>
<dbReference type="GO" id="GO:0004521">
    <property type="term" value="F:RNA endonuclease activity"/>
    <property type="evidence" value="ECO:0007669"/>
    <property type="project" value="TreeGrafter"/>
</dbReference>
<dbReference type="InterPro" id="IPR011108">
    <property type="entry name" value="RMMBL"/>
</dbReference>
<dbReference type="Gene3D" id="3.60.15.10">
    <property type="entry name" value="Ribonuclease Z/Hydroxyacylglutathione hydrolase-like"/>
    <property type="match status" value="1"/>
</dbReference>
<feature type="domain" description="Metallo-beta-lactamase" evidence="2">
    <location>
        <begin position="13"/>
        <end position="222"/>
    </location>
</feature>
<gene>
    <name evidence="4" type="ORF">COV59_01885</name>
</gene>
<feature type="domain" description="Beta-Casp" evidence="3">
    <location>
        <begin position="238"/>
        <end position="364"/>
    </location>
</feature>
<dbReference type="Pfam" id="PF07521">
    <property type="entry name" value="RMMBL"/>
    <property type="match status" value="1"/>
</dbReference>
<dbReference type="InterPro" id="IPR001279">
    <property type="entry name" value="Metallo-B-lactamas"/>
</dbReference>
<dbReference type="PANTHER" id="PTHR11203">
    <property type="entry name" value="CLEAVAGE AND POLYADENYLATION SPECIFICITY FACTOR FAMILY MEMBER"/>
    <property type="match status" value="1"/>
</dbReference>
<dbReference type="SUPFAM" id="SSF56281">
    <property type="entry name" value="Metallo-hydrolase/oxidoreductase"/>
    <property type="match status" value="1"/>
</dbReference>
<proteinExistence type="predicted"/>
<dbReference type="AlphaFoldDB" id="A0A2H0N4U7"/>
<dbReference type="SMART" id="SM00849">
    <property type="entry name" value="Lactamase_B"/>
    <property type="match status" value="1"/>
</dbReference>
<dbReference type="PANTHER" id="PTHR11203:SF37">
    <property type="entry name" value="INTEGRATOR COMPLEX SUBUNIT 11"/>
    <property type="match status" value="1"/>
</dbReference>
<dbReference type="SMART" id="SM01027">
    <property type="entry name" value="Beta-Casp"/>
    <property type="match status" value="1"/>
</dbReference>
<organism evidence="4 5">
    <name type="scientific">Candidatus Magasanikbacteria bacterium CG11_big_fil_rev_8_21_14_0_20_39_34</name>
    <dbReference type="NCBI Taxonomy" id="1974653"/>
    <lineage>
        <taxon>Bacteria</taxon>
        <taxon>Candidatus Magasanikiibacteriota</taxon>
    </lineage>
</organism>
<sequence>MKLTFFGAAHEVTGSCHLLQADGKNILLDCGMFQGSDFNEGKNNEKFPFDPKTIDAVVVSHAHLDHTGRIPKLFREGFHGKIYATKATCELANIIWNDAFHIMSYNNKKFQSPILFDEGDIEMARMHCEGVDYGEKVRIGDIQVTFKDAGHIFGSSFLEIEAEGKTIGFSGDLGNSNVPILRDTDRLGKVDILLCESTYGSRMHESEEMRIQMLHDLIMEGYNKGGVIMMPAFSIERTQEILYRLDKLIEHDKALPCFPIFLDSPMAIDSLPVYKKYPEYYDVEASKHYMNDEDFLSFHCLTLTRTVEESKKINNVPNPKMIIAGSGMMTGGRILHHAFRYLSDPNSTLIIVGYQAYGTLGRKLYEGAETVYIFGQEIPVRCSIKAIGALSAHADQQKILSWVRNAEKMPKKVYCIHGEPESSTALAHKLRDELSIDAFVPERNETVEL</sequence>
<keyword evidence="1 4" id="KW-0378">Hydrolase</keyword>
<dbReference type="Pfam" id="PF00753">
    <property type="entry name" value="Lactamase_B"/>
    <property type="match status" value="1"/>
</dbReference>
<dbReference type="CDD" id="cd16295">
    <property type="entry name" value="TTHA0252-CPSF-like_MBL-fold"/>
    <property type="match status" value="1"/>
</dbReference>
<dbReference type="Proteomes" id="UP000229600">
    <property type="component" value="Unassembled WGS sequence"/>
</dbReference>
<evidence type="ECO:0000313" key="4">
    <source>
        <dbReference type="EMBL" id="PIR03917.1"/>
    </source>
</evidence>
<reference evidence="4 5" key="1">
    <citation type="submission" date="2017-09" db="EMBL/GenBank/DDBJ databases">
        <title>Depth-based differentiation of microbial function through sediment-hosted aquifers and enrichment of novel symbionts in the deep terrestrial subsurface.</title>
        <authorList>
            <person name="Probst A.J."/>
            <person name="Ladd B."/>
            <person name="Jarett J.K."/>
            <person name="Geller-Mcgrath D.E."/>
            <person name="Sieber C.M."/>
            <person name="Emerson J.B."/>
            <person name="Anantharaman K."/>
            <person name="Thomas B.C."/>
            <person name="Malmstrom R."/>
            <person name="Stieglmeier M."/>
            <person name="Klingl A."/>
            <person name="Woyke T."/>
            <person name="Ryan C.M."/>
            <person name="Banfield J.F."/>
        </authorList>
    </citation>
    <scope>NUCLEOTIDE SEQUENCE [LARGE SCALE GENOMIC DNA]</scope>
    <source>
        <strain evidence="4">CG11_big_fil_rev_8_21_14_0_20_39_34</strain>
    </source>
</reference>
<dbReference type="GO" id="GO:0016787">
    <property type="term" value="F:hydrolase activity"/>
    <property type="evidence" value="ECO:0007669"/>
    <property type="project" value="UniProtKB-KW"/>
</dbReference>
<dbReference type="InterPro" id="IPR050698">
    <property type="entry name" value="MBL"/>
</dbReference>
<protein>
    <submittedName>
        <fullName evidence="4">MBL fold metallo-hydrolase</fullName>
    </submittedName>
</protein>
<accession>A0A2H0N4U7</accession>
<evidence type="ECO:0000259" key="2">
    <source>
        <dbReference type="SMART" id="SM00849"/>
    </source>
</evidence>
<dbReference type="InterPro" id="IPR022712">
    <property type="entry name" value="Beta_Casp"/>
</dbReference>
<dbReference type="Gene3D" id="3.40.50.10890">
    <property type="match status" value="1"/>
</dbReference>
<name>A0A2H0N4U7_9BACT</name>
<evidence type="ECO:0000256" key="1">
    <source>
        <dbReference type="ARBA" id="ARBA00022801"/>
    </source>
</evidence>
<dbReference type="EMBL" id="PCWN01000007">
    <property type="protein sequence ID" value="PIR03917.1"/>
    <property type="molecule type" value="Genomic_DNA"/>
</dbReference>
<dbReference type="Pfam" id="PF10996">
    <property type="entry name" value="Beta-Casp"/>
    <property type="match status" value="1"/>
</dbReference>
<dbReference type="InterPro" id="IPR036866">
    <property type="entry name" value="RibonucZ/Hydroxyglut_hydro"/>
</dbReference>
<evidence type="ECO:0000259" key="3">
    <source>
        <dbReference type="SMART" id="SM01027"/>
    </source>
</evidence>
<evidence type="ECO:0000313" key="5">
    <source>
        <dbReference type="Proteomes" id="UP000229600"/>
    </source>
</evidence>